<keyword evidence="3" id="KW-1185">Reference proteome</keyword>
<sequence length="130" mass="14089">MEEPLLVLEPNTLTAIDPTTGAVRWSTSLPGCNPIYARLAIAEGVAVVAAYDFLACVQQQSGQLLWRVPTRKGARGGVVIRNGRLFLYKSGAIECYDGRGARLWAREGESQYGGSLGFSGDVCWVPNDRN</sequence>
<dbReference type="Pfam" id="PF13360">
    <property type="entry name" value="PQQ_2"/>
    <property type="match status" value="1"/>
</dbReference>
<dbReference type="Gene3D" id="2.130.10.10">
    <property type="entry name" value="YVTN repeat-like/Quinoprotein amine dehydrogenase"/>
    <property type="match status" value="1"/>
</dbReference>
<dbReference type="AlphaFoldDB" id="A0A6N7PV30"/>
<feature type="domain" description="Pyrrolo-quinoline quinone repeat" evidence="1">
    <location>
        <begin position="11"/>
        <end position="109"/>
    </location>
</feature>
<dbReference type="InterPro" id="IPR002372">
    <property type="entry name" value="PQQ_rpt_dom"/>
</dbReference>
<proteinExistence type="predicted"/>
<comment type="caution">
    <text evidence="2">The sequence shown here is derived from an EMBL/GenBank/DDBJ whole genome shotgun (WGS) entry which is preliminary data.</text>
</comment>
<protein>
    <submittedName>
        <fullName evidence="2">PQQ-binding-like beta-propeller repeat protein</fullName>
    </submittedName>
</protein>
<organism evidence="2 3">
    <name type="scientific">Polyangium spumosum</name>
    <dbReference type="NCBI Taxonomy" id="889282"/>
    <lineage>
        <taxon>Bacteria</taxon>
        <taxon>Pseudomonadati</taxon>
        <taxon>Myxococcota</taxon>
        <taxon>Polyangia</taxon>
        <taxon>Polyangiales</taxon>
        <taxon>Polyangiaceae</taxon>
        <taxon>Polyangium</taxon>
    </lineage>
</organism>
<dbReference type="SUPFAM" id="SSF50998">
    <property type="entry name" value="Quinoprotein alcohol dehydrogenase-like"/>
    <property type="match status" value="1"/>
</dbReference>
<dbReference type="EMBL" id="WJIE01000005">
    <property type="protein sequence ID" value="MRG94290.1"/>
    <property type="molecule type" value="Genomic_DNA"/>
</dbReference>
<accession>A0A6N7PV30</accession>
<dbReference type="RefSeq" id="WP_153821095.1">
    <property type="nucleotide sequence ID" value="NZ_WJIE01000005.1"/>
</dbReference>
<dbReference type="InterPro" id="IPR011047">
    <property type="entry name" value="Quinoprotein_ADH-like_sf"/>
</dbReference>
<dbReference type="Proteomes" id="UP000440224">
    <property type="component" value="Unassembled WGS sequence"/>
</dbReference>
<reference evidence="2 3" key="1">
    <citation type="submission" date="2019-10" db="EMBL/GenBank/DDBJ databases">
        <title>A soil myxobacterium in the family Polyangiaceae.</title>
        <authorList>
            <person name="Li Y."/>
            <person name="Wang J."/>
        </authorList>
    </citation>
    <scope>NUCLEOTIDE SEQUENCE [LARGE SCALE GENOMIC DNA]</scope>
    <source>
        <strain evidence="2 3">DSM 14734</strain>
    </source>
</reference>
<dbReference type="InterPro" id="IPR015943">
    <property type="entry name" value="WD40/YVTN_repeat-like_dom_sf"/>
</dbReference>
<gene>
    <name evidence="2" type="ORF">GF068_20530</name>
</gene>
<dbReference type="OrthoDB" id="244732at2"/>
<evidence type="ECO:0000313" key="3">
    <source>
        <dbReference type="Proteomes" id="UP000440224"/>
    </source>
</evidence>
<evidence type="ECO:0000259" key="1">
    <source>
        <dbReference type="Pfam" id="PF13360"/>
    </source>
</evidence>
<name>A0A6N7PV30_9BACT</name>
<evidence type="ECO:0000313" key="2">
    <source>
        <dbReference type="EMBL" id="MRG94290.1"/>
    </source>
</evidence>